<protein>
    <recommendedName>
        <fullName evidence="3">Outer membrane protein beta-barrel domain-containing protein</fullName>
    </recommendedName>
</protein>
<evidence type="ECO:0008006" key="3">
    <source>
        <dbReference type="Google" id="ProtNLM"/>
    </source>
</evidence>
<dbReference type="EMBL" id="CP089983">
    <property type="protein sequence ID" value="WXB08271.1"/>
    <property type="molecule type" value="Genomic_DNA"/>
</dbReference>
<organism evidence="1 2">
    <name type="scientific">Pendulispora rubella</name>
    <dbReference type="NCBI Taxonomy" id="2741070"/>
    <lineage>
        <taxon>Bacteria</taxon>
        <taxon>Pseudomonadati</taxon>
        <taxon>Myxococcota</taxon>
        <taxon>Myxococcia</taxon>
        <taxon>Myxococcales</taxon>
        <taxon>Sorangiineae</taxon>
        <taxon>Pendulisporaceae</taxon>
        <taxon>Pendulispora</taxon>
    </lineage>
</organism>
<dbReference type="Gene3D" id="2.40.160.20">
    <property type="match status" value="1"/>
</dbReference>
<gene>
    <name evidence="1" type="ORF">LVJ94_13625</name>
</gene>
<sequence length="180" mass="19774">MTWLFASSLLAVLSQQPGEIEPRDDTQLVNEAAPKKKRWSPVRVAVGAYGVTPNMKGFAFGFDASVRYHLRRFAIGGGGRAAFPSSDASETQLSSIYFGPRYYPFPGSMSPLLGAGVGWSWFSTRNAPLETGPSAYVELGIEVFRKDQFRVAGSARLDLPFHTVHERYDTPVSLGLTFSF</sequence>
<dbReference type="Proteomes" id="UP001374803">
    <property type="component" value="Chromosome"/>
</dbReference>
<evidence type="ECO:0000313" key="2">
    <source>
        <dbReference type="Proteomes" id="UP001374803"/>
    </source>
</evidence>
<reference evidence="1" key="1">
    <citation type="submission" date="2021-12" db="EMBL/GenBank/DDBJ databases">
        <title>Discovery of the Pendulisporaceae a myxobacterial family with distinct sporulation behavior and unique specialized metabolism.</title>
        <authorList>
            <person name="Garcia R."/>
            <person name="Popoff A."/>
            <person name="Bader C.D."/>
            <person name="Loehr J."/>
            <person name="Walesch S."/>
            <person name="Walt C."/>
            <person name="Boldt J."/>
            <person name="Bunk B."/>
            <person name="Haeckl F.J.F.P.J."/>
            <person name="Gunesch A.P."/>
            <person name="Birkelbach J."/>
            <person name="Nuebel U."/>
            <person name="Pietschmann T."/>
            <person name="Bach T."/>
            <person name="Mueller R."/>
        </authorList>
    </citation>
    <scope>NUCLEOTIDE SEQUENCE</scope>
    <source>
        <strain evidence="1">MSr11367</strain>
    </source>
</reference>
<keyword evidence="2" id="KW-1185">Reference proteome</keyword>
<evidence type="ECO:0000313" key="1">
    <source>
        <dbReference type="EMBL" id="WXB08271.1"/>
    </source>
</evidence>
<proteinExistence type="predicted"/>
<accession>A0ABZ2LBI0</accession>
<dbReference type="RefSeq" id="WP_394837946.1">
    <property type="nucleotide sequence ID" value="NZ_CP089929.1"/>
</dbReference>
<name>A0ABZ2LBI0_9BACT</name>